<protein>
    <submittedName>
        <fullName evidence="1">Winged helix DNA-binding domain-containing protein</fullName>
    </submittedName>
</protein>
<proteinExistence type="predicted"/>
<keyword evidence="1" id="KW-0238">DNA-binding</keyword>
<evidence type="ECO:0000313" key="2">
    <source>
        <dbReference type="Proteomes" id="UP001596972"/>
    </source>
</evidence>
<dbReference type="PANTHER" id="PTHR38479:SF2">
    <property type="entry name" value="WINGED HELIX DNA-BINDING DOMAIN-CONTAINING PROTEIN"/>
    <property type="match status" value="1"/>
</dbReference>
<evidence type="ECO:0000313" key="1">
    <source>
        <dbReference type="EMBL" id="MFD0901073.1"/>
    </source>
</evidence>
<dbReference type="RefSeq" id="WP_378298183.1">
    <property type="nucleotide sequence ID" value="NZ_JBHTJA010000016.1"/>
</dbReference>
<dbReference type="InterPro" id="IPR009351">
    <property type="entry name" value="AlkZ-like"/>
</dbReference>
<organism evidence="1 2">
    <name type="scientific">Actinomadura sediminis</name>
    <dbReference type="NCBI Taxonomy" id="1038904"/>
    <lineage>
        <taxon>Bacteria</taxon>
        <taxon>Bacillati</taxon>
        <taxon>Actinomycetota</taxon>
        <taxon>Actinomycetes</taxon>
        <taxon>Streptosporangiales</taxon>
        <taxon>Thermomonosporaceae</taxon>
        <taxon>Actinomadura</taxon>
    </lineage>
</organism>
<accession>A0ABW3EL44</accession>
<dbReference type="EMBL" id="JBHTJA010000016">
    <property type="protein sequence ID" value="MFD0901073.1"/>
    <property type="molecule type" value="Genomic_DNA"/>
</dbReference>
<reference evidence="2" key="1">
    <citation type="journal article" date="2019" name="Int. J. Syst. Evol. Microbiol.">
        <title>The Global Catalogue of Microorganisms (GCM) 10K type strain sequencing project: providing services to taxonomists for standard genome sequencing and annotation.</title>
        <authorList>
            <consortium name="The Broad Institute Genomics Platform"/>
            <consortium name="The Broad Institute Genome Sequencing Center for Infectious Disease"/>
            <person name="Wu L."/>
            <person name="Ma J."/>
        </authorList>
    </citation>
    <scope>NUCLEOTIDE SEQUENCE [LARGE SCALE GENOMIC DNA]</scope>
    <source>
        <strain evidence="2">JCM 31202</strain>
    </source>
</reference>
<name>A0ABW3EL44_9ACTN</name>
<dbReference type="GO" id="GO:0003677">
    <property type="term" value="F:DNA binding"/>
    <property type="evidence" value="ECO:0007669"/>
    <property type="project" value="UniProtKB-KW"/>
</dbReference>
<gene>
    <name evidence="1" type="ORF">ACFQ11_11775</name>
</gene>
<dbReference type="Pfam" id="PF06224">
    <property type="entry name" value="AlkZ-like"/>
    <property type="match status" value="1"/>
</dbReference>
<dbReference type="Proteomes" id="UP001596972">
    <property type="component" value="Unassembled WGS sequence"/>
</dbReference>
<sequence length="369" mass="40957">MTTDGERVLGKRELNRALLARQMLLRREPVGALEAIERLVGMQAQAPNPPYIGLWSRLEGFGFDEVSRLLTERRALRIVVMRGTLHLVSARDARALRPLTQPILDRALAGPMGRDLDGVDLRAVVAAARALLEAEPRSDKELRGLLAERWPEHDPALLVWGVRCVLPLVQVPPRGLWGKAGTARHTTLDAWLGDGPAVEPSLDELVLRYLAAFGPASVQDVQHWSGLPGLREVVERLEPKLVRFRDERGRVLHDLPEAPRPGPDEPAPVRFVPEFDNLTLAHADRARIVSEEDRRRIFTVNGIIRATFLVDGFVHGMWKAEKRRGAATLRIDPFAPVPGPERAALEEEGLRLLAAVHPGAKAHTVEFAD</sequence>
<keyword evidence="2" id="KW-1185">Reference proteome</keyword>
<comment type="caution">
    <text evidence="1">The sequence shown here is derived from an EMBL/GenBank/DDBJ whole genome shotgun (WGS) entry which is preliminary data.</text>
</comment>
<dbReference type="PANTHER" id="PTHR38479">
    <property type="entry name" value="LMO0824 PROTEIN"/>
    <property type="match status" value="1"/>
</dbReference>